<dbReference type="EMBL" id="JAUCMV010000002">
    <property type="protein sequence ID" value="KAK0415836.1"/>
    <property type="molecule type" value="Genomic_DNA"/>
</dbReference>
<sequence length="349" mass="39532">MESLDFDDGDDFVSDSFYMEVYITPSRRAESTTPTLNIYISPSPDEEDICRLAFAQHHMHNISTLRIIADPRSHVRGQRIAYEARFYAILKRISRAAANCEVELAEPQSPAGAPSFAEILANLAPLVKFTDSVDMNIGRFSQGLHAFMTNLVASEKVANITVGWANCVCWSTHQHIALMPSVEIFNTRVADACGSLMPGVLSMWIEEDELYEKKLICARGNPGIDIATQFKRDMSFKYPDFTGIIQTPAWIQKRIKETIREGAHLGGGPVVRSFRRQHPRIRNYFCCLIASVELVVFCNLFWDEFERQGGDPDNDLEQLKEYALSKVATINSNDFVRQCPNCYMFFVKC</sequence>
<gene>
    <name evidence="1" type="ORF">QR680_012149</name>
</gene>
<dbReference type="Proteomes" id="UP001175271">
    <property type="component" value="Unassembled WGS sequence"/>
</dbReference>
<organism evidence="1 2">
    <name type="scientific">Steinernema hermaphroditum</name>
    <dbReference type="NCBI Taxonomy" id="289476"/>
    <lineage>
        <taxon>Eukaryota</taxon>
        <taxon>Metazoa</taxon>
        <taxon>Ecdysozoa</taxon>
        <taxon>Nematoda</taxon>
        <taxon>Chromadorea</taxon>
        <taxon>Rhabditida</taxon>
        <taxon>Tylenchina</taxon>
        <taxon>Panagrolaimomorpha</taxon>
        <taxon>Strongyloidoidea</taxon>
        <taxon>Steinernematidae</taxon>
        <taxon>Steinernema</taxon>
    </lineage>
</organism>
<evidence type="ECO:0000313" key="2">
    <source>
        <dbReference type="Proteomes" id="UP001175271"/>
    </source>
</evidence>
<evidence type="ECO:0000313" key="1">
    <source>
        <dbReference type="EMBL" id="KAK0415836.1"/>
    </source>
</evidence>
<reference evidence="1" key="1">
    <citation type="submission" date="2023-06" db="EMBL/GenBank/DDBJ databases">
        <title>Genomic analysis of the entomopathogenic nematode Steinernema hermaphroditum.</title>
        <authorList>
            <person name="Schwarz E.M."/>
            <person name="Heppert J.K."/>
            <person name="Baniya A."/>
            <person name="Schwartz H.T."/>
            <person name="Tan C.-H."/>
            <person name="Antoshechkin I."/>
            <person name="Sternberg P.W."/>
            <person name="Goodrich-Blair H."/>
            <person name="Dillman A.R."/>
        </authorList>
    </citation>
    <scope>NUCLEOTIDE SEQUENCE</scope>
    <source>
        <strain evidence="1">PS9179</strain>
        <tissue evidence="1">Whole animal</tissue>
    </source>
</reference>
<accession>A0AA39I119</accession>
<proteinExistence type="predicted"/>
<comment type="caution">
    <text evidence="1">The sequence shown here is derived from an EMBL/GenBank/DDBJ whole genome shotgun (WGS) entry which is preliminary data.</text>
</comment>
<protein>
    <submittedName>
        <fullName evidence="1">Uncharacterized protein</fullName>
    </submittedName>
</protein>
<dbReference type="AlphaFoldDB" id="A0AA39I119"/>
<name>A0AA39I119_9BILA</name>
<keyword evidence="2" id="KW-1185">Reference proteome</keyword>